<protein>
    <submittedName>
        <fullName evidence="2">Uncharacterized protein</fullName>
    </submittedName>
</protein>
<comment type="caution">
    <text evidence="2">The sequence shown here is derived from an EMBL/GenBank/DDBJ whole genome shotgun (WGS) entry which is preliminary data.</text>
</comment>
<organism evidence="2 3">
    <name type="scientific">Litoribacillus peritrichatus</name>
    <dbReference type="NCBI Taxonomy" id="718191"/>
    <lineage>
        <taxon>Bacteria</taxon>
        <taxon>Pseudomonadati</taxon>
        <taxon>Pseudomonadota</taxon>
        <taxon>Gammaproteobacteria</taxon>
        <taxon>Oceanospirillales</taxon>
        <taxon>Oceanospirillaceae</taxon>
        <taxon>Litoribacillus</taxon>
    </lineage>
</organism>
<dbReference type="RefSeq" id="WP_344796753.1">
    <property type="nucleotide sequence ID" value="NZ_BAABBN010000004.1"/>
</dbReference>
<gene>
    <name evidence="2" type="ORF">GCM10022277_13370</name>
</gene>
<accession>A0ABP7MAX6</accession>
<keyword evidence="1" id="KW-0732">Signal</keyword>
<evidence type="ECO:0000256" key="1">
    <source>
        <dbReference type="SAM" id="SignalP"/>
    </source>
</evidence>
<feature type="signal peptide" evidence="1">
    <location>
        <begin position="1"/>
        <end position="28"/>
    </location>
</feature>
<evidence type="ECO:0000313" key="3">
    <source>
        <dbReference type="Proteomes" id="UP001501565"/>
    </source>
</evidence>
<feature type="chain" id="PRO_5045707145" evidence="1">
    <location>
        <begin position="29"/>
        <end position="157"/>
    </location>
</feature>
<evidence type="ECO:0000313" key="2">
    <source>
        <dbReference type="EMBL" id="GAA3919298.1"/>
    </source>
</evidence>
<dbReference type="Proteomes" id="UP001501565">
    <property type="component" value="Unassembled WGS sequence"/>
</dbReference>
<dbReference type="EMBL" id="BAABBN010000004">
    <property type="protein sequence ID" value="GAA3919298.1"/>
    <property type="molecule type" value="Genomic_DNA"/>
</dbReference>
<name>A0ABP7MAX6_9GAMM</name>
<sequence>MSLGTIIRNCRFLPVLMASSVLSSLAFSSSGIERLGDRQQQSRHYETTLMLDKGILHGRIKEQFDSCWKSEPKKFTKITPQVYGDIWEEESRSVFKLYSNPGAPQKVFHTQVAEIWLYEDGSEATKVKINTQKVINTETLISWVNGQKECAYLDHGY</sequence>
<proteinExistence type="predicted"/>
<keyword evidence="3" id="KW-1185">Reference proteome</keyword>
<reference evidence="3" key="1">
    <citation type="journal article" date="2019" name="Int. J. Syst. Evol. Microbiol.">
        <title>The Global Catalogue of Microorganisms (GCM) 10K type strain sequencing project: providing services to taxonomists for standard genome sequencing and annotation.</title>
        <authorList>
            <consortium name="The Broad Institute Genomics Platform"/>
            <consortium name="The Broad Institute Genome Sequencing Center for Infectious Disease"/>
            <person name="Wu L."/>
            <person name="Ma J."/>
        </authorList>
    </citation>
    <scope>NUCLEOTIDE SEQUENCE [LARGE SCALE GENOMIC DNA]</scope>
    <source>
        <strain evidence="3">JCM 17551</strain>
    </source>
</reference>